<keyword evidence="6" id="KW-0175">Coiled coil</keyword>
<evidence type="ECO:0000313" key="8">
    <source>
        <dbReference type="Proteomes" id="UP000248689"/>
    </source>
</evidence>
<comment type="subcellular location">
    <subcellularLocation>
        <location evidence="1">Cytoplasm</location>
        <location evidence="1">Nucleoid</location>
    </subcellularLocation>
</comment>
<protein>
    <recommendedName>
        <fullName evidence="3">Recombination-associated protein RdgC</fullName>
    </recommendedName>
</protein>
<dbReference type="Proteomes" id="UP000248689">
    <property type="component" value="Unassembled WGS sequence"/>
</dbReference>
<accession>A0A328C5J5</accession>
<dbReference type="InterPro" id="IPR007476">
    <property type="entry name" value="RdgC"/>
</dbReference>
<dbReference type="GO" id="GO:0003690">
    <property type="term" value="F:double-stranded DNA binding"/>
    <property type="evidence" value="ECO:0007669"/>
    <property type="project" value="TreeGrafter"/>
</dbReference>
<organism evidence="7 8">
    <name type="scientific">Glaesserella australis</name>
    <dbReference type="NCBI Taxonomy" id="2094024"/>
    <lineage>
        <taxon>Bacteria</taxon>
        <taxon>Pseudomonadati</taxon>
        <taxon>Pseudomonadota</taxon>
        <taxon>Gammaproteobacteria</taxon>
        <taxon>Pasteurellales</taxon>
        <taxon>Pasteurellaceae</taxon>
        <taxon>Glaesserella</taxon>
    </lineage>
</organism>
<name>A0A328C5J5_9PAST</name>
<comment type="similarity">
    <text evidence="2">Belongs to the RdgC family.</text>
</comment>
<keyword evidence="8" id="KW-1185">Reference proteome</keyword>
<dbReference type="NCBIfam" id="NF001464">
    <property type="entry name" value="PRK00321.1-5"/>
    <property type="match status" value="1"/>
</dbReference>
<dbReference type="PANTHER" id="PTHR38103:SF1">
    <property type="entry name" value="RECOMBINATION-ASSOCIATED PROTEIN RDGC"/>
    <property type="match status" value="1"/>
</dbReference>
<keyword evidence="5" id="KW-0233">DNA recombination</keyword>
<feature type="coiled-coil region" evidence="6">
    <location>
        <begin position="78"/>
        <end position="105"/>
    </location>
</feature>
<evidence type="ECO:0000256" key="4">
    <source>
        <dbReference type="ARBA" id="ARBA00022490"/>
    </source>
</evidence>
<comment type="caution">
    <text evidence="7">The sequence shown here is derived from an EMBL/GenBank/DDBJ whole genome shotgun (WGS) entry which is preliminary data.</text>
</comment>
<dbReference type="PANTHER" id="PTHR38103">
    <property type="entry name" value="RECOMBINATION-ASSOCIATED PROTEIN RDGC"/>
    <property type="match status" value="1"/>
</dbReference>
<dbReference type="AlphaFoldDB" id="A0A328C5J5"/>
<evidence type="ECO:0000256" key="5">
    <source>
        <dbReference type="ARBA" id="ARBA00023172"/>
    </source>
</evidence>
<dbReference type="EMBL" id="PTPX01000002">
    <property type="protein sequence ID" value="RAL19784.1"/>
    <property type="molecule type" value="Genomic_DNA"/>
</dbReference>
<evidence type="ECO:0000256" key="3">
    <source>
        <dbReference type="ARBA" id="ARBA00022296"/>
    </source>
</evidence>
<dbReference type="RefSeq" id="WP_111749199.1">
    <property type="nucleotide sequence ID" value="NZ_PTPX01000002.1"/>
</dbReference>
<evidence type="ECO:0000256" key="2">
    <source>
        <dbReference type="ARBA" id="ARBA00008657"/>
    </source>
</evidence>
<dbReference type="OrthoDB" id="5290530at2"/>
<keyword evidence="4" id="KW-0963">Cytoplasm</keyword>
<evidence type="ECO:0000256" key="1">
    <source>
        <dbReference type="ARBA" id="ARBA00004453"/>
    </source>
</evidence>
<sequence>MHWFKNTLIYRLTSAVDFSNIEEALQQNKYTECQPLDYRQFGWDKPLVTSDQLHFSVNGQILLIAHKEEKNIPAGVVKKEAESRIAELEEKEQRKLKKIEKQAIKDDVVTMLLPRAFSKHQLTAVWIDTIANLIYVDSPSASRAENALALLRKSLGSLPVIPLSFNLPPSETMTKWLSENSVPQWLTLLEEGKLRSFDTDSQVTFKHQDLESDEITQHLQAGKFVTSLALEWENHLSFTLNEDGSISKIKFADDILEKNDDIIKEDVAQRFDADFFLMTAELSGLIERLADEFGGIKQSN</sequence>
<evidence type="ECO:0000313" key="7">
    <source>
        <dbReference type="EMBL" id="RAL19784.1"/>
    </source>
</evidence>
<dbReference type="Pfam" id="PF04381">
    <property type="entry name" value="RdgC"/>
    <property type="match status" value="1"/>
</dbReference>
<reference evidence="8" key="1">
    <citation type="submission" date="2018-02" db="EMBL/GenBank/DDBJ databases">
        <title>Glaesserella australis sp. nov., isolated from the lungs of pigs.</title>
        <authorList>
            <person name="Turni C."/>
            <person name="Christensen H."/>
        </authorList>
    </citation>
    <scope>NUCLEOTIDE SEQUENCE [LARGE SCALE GENOMIC DNA]</scope>
    <source>
        <strain evidence="8">HS4635</strain>
    </source>
</reference>
<dbReference type="NCBIfam" id="NF001462">
    <property type="entry name" value="PRK00321.1-3"/>
    <property type="match status" value="1"/>
</dbReference>
<gene>
    <name evidence="7" type="ORF">C5N92_01970</name>
</gene>
<proteinExistence type="inferred from homology"/>
<dbReference type="GO" id="GO:0000018">
    <property type="term" value="P:regulation of DNA recombination"/>
    <property type="evidence" value="ECO:0007669"/>
    <property type="project" value="TreeGrafter"/>
</dbReference>
<dbReference type="GO" id="GO:0043590">
    <property type="term" value="C:bacterial nucleoid"/>
    <property type="evidence" value="ECO:0007669"/>
    <property type="project" value="TreeGrafter"/>
</dbReference>
<dbReference type="GO" id="GO:0006310">
    <property type="term" value="P:DNA recombination"/>
    <property type="evidence" value="ECO:0007669"/>
    <property type="project" value="UniProtKB-KW"/>
</dbReference>
<evidence type="ECO:0000256" key="6">
    <source>
        <dbReference type="SAM" id="Coils"/>
    </source>
</evidence>